<protein>
    <submittedName>
        <fullName evidence="2">Uncharacterized protein</fullName>
    </submittedName>
</protein>
<comment type="caution">
    <text evidence="2">The sequence shown here is derived from an EMBL/GenBank/DDBJ whole genome shotgun (WGS) entry which is preliminary data.</text>
</comment>
<evidence type="ECO:0000313" key="2">
    <source>
        <dbReference type="EMBL" id="KAK5701993.1"/>
    </source>
</evidence>
<accession>A0AAN8A2P8</accession>
<dbReference type="PANTHER" id="PTHR42085:SF2">
    <property type="entry name" value="F-BOX DOMAIN-CONTAINING PROTEIN"/>
    <property type="match status" value="1"/>
</dbReference>
<organism evidence="2 3">
    <name type="scientific">Elasticomyces elasticus</name>
    <dbReference type="NCBI Taxonomy" id="574655"/>
    <lineage>
        <taxon>Eukaryota</taxon>
        <taxon>Fungi</taxon>
        <taxon>Dikarya</taxon>
        <taxon>Ascomycota</taxon>
        <taxon>Pezizomycotina</taxon>
        <taxon>Dothideomycetes</taxon>
        <taxon>Dothideomycetidae</taxon>
        <taxon>Mycosphaerellales</taxon>
        <taxon>Teratosphaeriaceae</taxon>
        <taxon>Elasticomyces</taxon>
    </lineage>
</organism>
<dbReference type="PANTHER" id="PTHR42085">
    <property type="entry name" value="F-BOX DOMAIN-CONTAINING PROTEIN"/>
    <property type="match status" value="1"/>
</dbReference>
<evidence type="ECO:0000256" key="1">
    <source>
        <dbReference type="SAM" id="Phobius"/>
    </source>
</evidence>
<dbReference type="Proteomes" id="UP001310594">
    <property type="component" value="Unassembled WGS sequence"/>
</dbReference>
<keyword evidence="1" id="KW-0812">Transmembrane</keyword>
<dbReference type="AlphaFoldDB" id="A0AAN8A2P8"/>
<gene>
    <name evidence="2" type="ORF">LTR97_004811</name>
</gene>
<reference evidence="2" key="1">
    <citation type="submission" date="2023-08" db="EMBL/GenBank/DDBJ databases">
        <title>Black Yeasts Isolated from many extreme environments.</title>
        <authorList>
            <person name="Coleine C."/>
            <person name="Stajich J.E."/>
            <person name="Selbmann L."/>
        </authorList>
    </citation>
    <scope>NUCLEOTIDE SEQUENCE</scope>
    <source>
        <strain evidence="2">CCFEE 5810</strain>
    </source>
</reference>
<proteinExistence type="predicted"/>
<sequence>MEAQREELKKTRVNTTLVQQARRKKAQRPQFDKDDMSLDALVQALVKPFRSDSKINPRSSNLRDTHIIAIVLLLATNALDLVGILTRITQRFAYFAELSARDTVELTNKFGRRICDALRAYELPITRELRGRDWYYSITRAAAYDYLRNLFPRTLTDTTFAGEDEFTAQFFGLPAELRNMIYDMVFTFPASGVRVTYDVLGGSMITTMTREMEEQVDPHAWDEYASRGNLYRHNRVNLLLRSSQSVAGVHALAHVNQAFRAETEHLFFKLNRIHFLGAQELRDFMNHTHPNRRPLVKKISVNYVEKDLKVAAGTFQKLARFWQVEDFSMHIDEDVASA</sequence>
<dbReference type="EMBL" id="JAVRQU010000006">
    <property type="protein sequence ID" value="KAK5701993.1"/>
    <property type="molecule type" value="Genomic_DNA"/>
</dbReference>
<name>A0AAN8A2P8_9PEZI</name>
<feature type="transmembrane region" description="Helical" evidence="1">
    <location>
        <begin position="67"/>
        <end position="85"/>
    </location>
</feature>
<keyword evidence="1" id="KW-0472">Membrane</keyword>
<keyword evidence="1" id="KW-1133">Transmembrane helix</keyword>
<evidence type="ECO:0000313" key="3">
    <source>
        <dbReference type="Proteomes" id="UP001310594"/>
    </source>
</evidence>
<dbReference type="InterPro" id="IPR038883">
    <property type="entry name" value="AN11006-like"/>
</dbReference>